<dbReference type="InterPro" id="IPR036388">
    <property type="entry name" value="WH-like_DNA-bd_sf"/>
</dbReference>
<dbReference type="STRING" id="631454.N177_0146"/>
<dbReference type="Gene3D" id="1.10.10.10">
    <property type="entry name" value="Winged helix-like DNA-binding domain superfamily/Winged helix DNA-binding domain"/>
    <property type="match status" value="1"/>
</dbReference>
<dbReference type="eggNOG" id="COG0583">
    <property type="taxonomic scope" value="Bacteria"/>
</dbReference>
<keyword evidence="7" id="KW-1185">Reference proteome</keyword>
<dbReference type="PRINTS" id="PR00039">
    <property type="entry name" value="HTHLYSR"/>
</dbReference>
<dbReference type="PANTHER" id="PTHR30126:SF39">
    <property type="entry name" value="HTH-TYPE TRANSCRIPTIONAL REGULATOR CYSL"/>
    <property type="match status" value="1"/>
</dbReference>
<accession>V4R5D8</accession>
<comment type="caution">
    <text evidence="6">The sequence shown here is derived from an EMBL/GenBank/DDBJ whole genome shotgun (WGS) entry which is preliminary data.</text>
</comment>
<keyword evidence="2" id="KW-0805">Transcription regulation</keyword>
<dbReference type="RefSeq" id="WP_023430303.1">
    <property type="nucleotide sequence ID" value="NZ_AWXZ01000007.1"/>
</dbReference>
<dbReference type="AlphaFoldDB" id="V4R5D8"/>
<protein>
    <submittedName>
        <fullName evidence="6">LysR family transcriptional regulator YeiE</fullName>
    </submittedName>
</protein>
<sequence>MTLEQLRIFVAVAELEHVTRAARRLNLSQSATSAAVAALEQNHATILFHRIGRSVRLTEAGRVFLVEAKAVLARAAAAEAMLDDLAGLRHGTLTVYASQTIASYWLPPHLVRFRRAYPGIDIRLSVGNTAQVARAVEDGTAELGLVEGAVDEERFDLTVVGHDRLVLIAGAGHPWGDGRHIALEDLASTDWVLREVGSGTRSEFEFVLRKAGIDPAQLKVAMELPSNEAVRAAVAAGGGVTAISELVAEGGIQAGELRAVPLEATERAFFAVRHRESYRSKAADALLRAIAEAEEGAAHAPSPALPGGRR</sequence>
<feature type="domain" description="HTH lysR-type" evidence="5">
    <location>
        <begin position="1"/>
        <end position="58"/>
    </location>
</feature>
<dbReference type="Gene3D" id="3.40.190.290">
    <property type="match status" value="1"/>
</dbReference>
<evidence type="ECO:0000313" key="7">
    <source>
        <dbReference type="Proteomes" id="UP000017819"/>
    </source>
</evidence>
<dbReference type="OrthoDB" id="9808620at2"/>
<dbReference type="FunFam" id="1.10.10.10:FF:000001">
    <property type="entry name" value="LysR family transcriptional regulator"/>
    <property type="match status" value="1"/>
</dbReference>
<dbReference type="Pfam" id="PF00126">
    <property type="entry name" value="HTH_1"/>
    <property type="match status" value="1"/>
</dbReference>
<comment type="similarity">
    <text evidence="1">Belongs to the LysR transcriptional regulatory family.</text>
</comment>
<evidence type="ECO:0000313" key="6">
    <source>
        <dbReference type="EMBL" id="ESR27167.1"/>
    </source>
</evidence>
<dbReference type="Pfam" id="PF03466">
    <property type="entry name" value="LysR_substrate"/>
    <property type="match status" value="1"/>
</dbReference>
<organism evidence="6 7">
    <name type="scientific">Lutibaculum baratangense AMV1</name>
    <dbReference type="NCBI Taxonomy" id="631454"/>
    <lineage>
        <taxon>Bacteria</taxon>
        <taxon>Pseudomonadati</taxon>
        <taxon>Pseudomonadota</taxon>
        <taxon>Alphaproteobacteria</taxon>
        <taxon>Hyphomicrobiales</taxon>
        <taxon>Tepidamorphaceae</taxon>
        <taxon>Lutibaculum</taxon>
    </lineage>
</organism>
<evidence type="ECO:0000256" key="4">
    <source>
        <dbReference type="ARBA" id="ARBA00023163"/>
    </source>
</evidence>
<dbReference type="PANTHER" id="PTHR30126">
    <property type="entry name" value="HTH-TYPE TRANSCRIPTIONAL REGULATOR"/>
    <property type="match status" value="1"/>
</dbReference>
<dbReference type="GO" id="GO:0003700">
    <property type="term" value="F:DNA-binding transcription factor activity"/>
    <property type="evidence" value="ECO:0007669"/>
    <property type="project" value="InterPro"/>
</dbReference>
<evidence type="ECO:0000256" key="3">
    <source>
        <dbReference type="ARBA" id="ARBA00023125"/>
    </source>
</evidence>
<dbReference type="Proteomes" id="UP000017819">
    <property type="component" value="Unassembled WGS sequence"/>
</dbReference>
<dbReference type="PROSITE" id="PS50931">
    <property type="entry name" value="HTH_LYSR"/>
    <property type="match status" value="1"/>
</dbReference>
<dbReference type="InterPro" id="IPR036390">
    <property type="entry name" value="WH_DNA-bd_sf"/>
</dbReference>
<dbReference type="EMBL" id="AWXZ01000007">
    <property type="protein sequence ID" value="ESR27167.1"/>
    <property type="molecule type" value="Genomic_DNA"/>
</dbReference>
<name>V4R5D8_9HYPH</name>
<dbReference type="InterPro" id="IPR000847">
    <property type="entry name" value="LysR_HTH_N"/>
</dbReference>
<dbReference type="SUPFAM" id="SSF53850">
    <property type="entry name" value="Periplasmic binding protein-like II"/>
    <property type="match status" value="1"/>
</dbReference>
<evidence type="ECO:0000259" key="5">
    <source>
        <dbReference type="PROSITE" id="PS50931"/>
    </source>
</evidence>
<reference evidence="6 7" key="1">
    <citation type="journal article" date="2014" name="Genome Announc.">
        <title>Draft Genome Sequence of Lutibaculum baratangense Strain AMV1T, Isolated from a Mud Volcano in Andamans, India.</title>
        <authorList>
            <person name="Singh A."/>
            <person name="Sreenivas A."/>
            <person name="Sathyanarayana Reddy G."/>
            <person name="Pinnaka A.K."/>
            <person name="Shivaji S."/>
        </authorList>
    </citation>
    <scope>NUCLEOTIDE SEQUENCE [LARGE SCALE GENOMIC DNA]</scope>
    <source>
        <strain evidence="6 7">AMV1</strain>
    </source>
</reference>
<dbReference type="InterPro" id="IPR005119">
    <property type="entry name" value="LysR_subst-bd"/>
</dbReference>
<dbReference type="SUPFAM" id="SSF46785">
    <property type="entry name" value="Winged helix' DNA-binding domain"/>
    <property type="match status" value="1"/>
</dbReference>
<gene>
    <name evidence="6" type="ORF">N177_0146</name>
</gene>
<dbReference type="PATRIC" id="fig|631454.5.peg.144"/>
<dbReference type="GO" id="GO:0000976">
    <property type="term" value="F:transcription cis-regulatory region binding"/>
    <property type="evidence" value="ECO:0007669"/>
    <property type="project" value="TreeGrafter"/>
</dbReference>
<keyword evidence="4" id="KW-0804">Transcription</keyword>
<keyword evidence="3" id="KW-0238">DNA-binding</keyword>
<evidence type="ECO:0000256" key="1">
    <source>
        <dbReference type="ARBA" id="ARBA00009437"/>
    </source>
</evidence>
<proteinExistence type="inferred from homology"/>
<evidence type="ECO:0000256" key="2">
    <source>
        <dbReference type="ARBA" id="ARBA00023015"/>
    </source>
</evidence>